<comment type="caution">
    <text evidence="2">The sequence shown here is derived from an EMBL/GenBank/DDBJ whole genome shotgun (WGS) entry which is preliminary data.</text>
</comment>
<evidence type="ECO:0000313" key="2">
    <source>
        <dbReference type="EMBL" id="CBI10117.1"/>
    </source>
</evidence>
<dbReference type="AlphaFoldDB" id="E6QS95"/>
<reference evidence="2" key="1">
    <citation type="submission" date="2009-10" db="EMBL/GenBank/DDBJ databases">
        <title>Diversity of trophic interactions inside an arsenic-rich microbial ecosystem.</title>
        <authorList>
            <person name="Bertin P.N."/>
            <person name="Heinrich-Salmeron A."/>
            <person name="Pelletier E."/>
            <person name="Goulhen-Chollet F."/>
            <person name="Arsene-Ploetze F."/>
            <person name="Gallien S."/>
            <person name="Calteau A."/>
            <person name="Vallenet D."/>
            <person name="Casiot C."/>
            <person name="Chane-Woon-Ming B."/>
            <person name="Giloteaux L."/>
            <person name="Barakat M."/>
            <person name="Bonnefoy V."/>
            <person name="Bruneel O."/>
            <person name="Chandler M."/>
            <person name="Cleiss J."/>
            <person name="Duran R."/>
            <person name="Elbaz-Poulichet F."/>
            <person name="Fonknechten N."/>
            <person name="Lauga B."/>
            <person name="Mornico D."/>
            <person name="Ortet P."/>
            <person name="Schaeffer C."/>
            <person name="Siguier P."/>
            <person name="Alexander Thil Smith A."/>
            <person name="Van Dorsselaer A."/>
            <person name="Weissenbach J."/>
            <person name="Medigue C."/>
            <person name="Le Paslier D."/>
        </authorList>
    </citation>
    <scope>NUCLEOTIDE SEQUENCE</scope>
</reference>
<dbReference type="InterPro" id="IPR029060">
    <property type="entry name" value="PIN-like_dom_sf"/>
</dbReference>
<dbReference type="PANTHER" id="PTHR39664:SF2">
    <property type="entry name" value="NUCLEIC ACID-BINDING PROTEIN, CONTAINING PIN DOMAIN-RELATED"/>
    <property type="match status" value="1"/>
</dbReference>
<proteinExistence type="predicted"/>
<evidence type="ECO:0000259" key="1">
    <source>
        <dbReference type="Pfam" id="PF01850"/>
    </source>
</evidence>
<gene>
    <name evidence="2" type="ORF">CARN7_0879</name>
</gene>
<dbReference type="Gene3D" id="3.40.50.1010">
    <property type="entry name" value="5'-nuclease"/>
    <property type="match status" value="1"/>
</dbReference>
<dbReference type="SUPFAM" id="SSF88723">
    <property type="entry name" value="PIN domain-like"/>
    <property type="match status" value="1"/>
</dbReference>
<dbReference type="EMBL" id="CABR01000070">
    <property type="protein sequence ID" value="CBI10117.1"/>
    <property type="molecule type" value="Genomic_DNA"/>
</dbReference>
<dbReference type="InterPro" id="IPR002716">
    <property type="entry name" value="PIN_dom"/>
</dbReference>
<dbReference type="Pfam" id="PF01850">
    <property type="entry name" value="PIN"/>
    <property type="match status" value="1"/>
</dbReference>
<name>E6QS95_9ZZZZ</name>
<accession>E6QS95</accession>
<feature type="domain" description="PIN" evidence="1">
    <location>
        <begin position="3"/>
        <end position="116"/>
    </location>
</feature>
<dbReference type="PANTHER" id="PTHR39664">
    <property type="match status" value="1"/>
</dbReference>
<organism evidence="2">
    <name type="scientific">mine drainage metagenome</name>
    <dbReference type="NCBI Taxonomy" id="410659"/>
    <lineage>
        <taxon>unclassified sequences</taxon>
        <taxon>metagenomes</taxon>
        <taxon>ecological metagenomes</taxon>
    </lineage>
</organism>
<sequence length="133" mass="14068">MKIVVDTNVLVRAVVRDDPAQASAAAKILIDAELIAVALPCLCEFVWVLCRVYDFQPVDSATAIRALLAAANVEVNRPAVEAGLLVLEAGGDFADGVIAYEGNSLGGETFFSFDKKAVALLTEQGQSARLLCE</sequence>
<protein>
    <recommendedName>
        <fullName evidence="1">PIN domain-containing protein</fullName>
    </recommendedName>
</protein>
<dbReference type="CDD" id="cd18683">
    <property type="entry name" value="PIN_VapC-like"/>
    <property type="match status" value="1"/>
</dbReference>